<sequence>MGSRSSDKTSPMQASDAPTTPPPGPAAVPVMPNAPGDASRGPTSAMQTPTGTAATTPLVSALQQTAQKDAAIEQQASSEPSQEQTPQRSAQSAAGMQQAARADDAPVNNFSFSPSITIDNFSISFIIVPPLRGLRRAGQWCSSMKNAFLRAFNRR</sequence>
<evidence type="ECO:0000313" key="3">
    <source>
        <dbReference type="Proteomes" id="UP001105220"/>
    </source>
</evidence>
<dbReference type="AlphaFoldDB" id="A0A6E8W6V6"/>
<accession>A0A6E8W6V6</accession>
<reference key="1">
    <citation type="journal article" date="2019" name="Genes (Basel)">
        <title>A High-Quality De novo Genome Assembly from a Single Mosquito Using PacBio Sequencing.</title>
        <authorList>
            <person name="Kingan S.B."/>
            <person name="Heaton H."/>
            <person name="Cudini J."/>
            <person name="Lambert C.C."/>
            <person name="Baybayan P."/>
            <person name="Galvin B.D."/>
            <person name="Durbin R."/>
            <person name="Korlach J."/>
            <person name="Lawniczak M.K.N."/>
        </authorList>
    </citation>
    <scope>NUCLEOTIDE SEQUENCE [LARGE SCALE GENOMIC DNA]</scope>
    <source>
        <strain>Mali-NIH</strain>
    </source>
</reference>
<feature type="compositionally biased region" description="Polar residues" evidence="1">
    <location>
        <begin position="41"/>
        <end position="67"/>
    </location>
</feature>
<organism evidence="2 3">
    <name type="scientific">Anopheles coluzzii</name>
    <name type="common">African malaria mosquito</name>
    <dbReference type="NCBI Taxonomy" id="1518534"/>
    <lineage>
        <taxon>Eukaryota</taxon>
        <taxon>Metazoa</taxon>
        <taxon>Ecdysozoa</taxon>
        <taxon>Arthropoda</taxon>
        <taxon>Hexapoda</taxon>
        <taxon>Insecta</taxon>
        <taxon>Pterygota</taxon>
        <taxon>Neoptera</taxon>
        <taxon>Endopterygota</taxon>
        <taxon>Diptera</taxon>
        <taxon>Nematocera</taxon>
        <taxon>Culicoidea</taxon>
        <taxon>Culicidae</taxon>
        <taxon>Anophelinae</taxon>
        <taxon>Anopheles</taxon>
    </lineage>
</organism>
<proteinExistence type="predicted"/>
<name>A0A6E8W6V6_ANOCL</name>
<evidence type="ECO:0000313" key="2">
    <source>
        <dbReference type="EnsemblMetazoa" id="ACON012653-PA"/>
    </source>
</evidence>
<dbReference type="EnsemblMetazoa" id="ACON012653-RA">
    <property type="protein sequence ID" value="ACON012653-PA"/>
    <property type="gene ID" value="ACON012653"/>
</dbReference>
<dbReference type="VEuPathDB" id="VectorBase:ACON012653"/>
<feature type="region of interest" description="Disordered" evidence="1">
    <location>
        <begin position="1"/>
        <end position="107"/>
    </location>
</feature>
<keyword evidence="3" id="KW-1185">Reference proteome</keyword>
<feature type="compositionally biased region" description="Low complexity" evidence="1">
    <location>
        <begin position="72"/>
        <end position="100"/>
    </location>
</feature>
<dbReference type="Proteomes" id="UP001105220">
    <property type="component" value="Unplaced"/>
</dbReference>
<reference evidence="2" key="2">
    <citation type="submission" date="2020-05" db="UniProtKB">
        <authorList>
            <consortium name="EnsemblMetazoa"/>
        </authorList>
    </citation>
    <scope>IDENTIFICATION</scope>
    <source>
        <strain evidence="2">Ngousso</strain>
    </source>
</reference>
<protein>
    <submittedName>
        <fullName evidence="2">Uncharacterized protein</fullName>
    </submittedName>
</protein>
<evidence type="ECO:0000256" key="1">
    <source>
        <dbReference type="SAM" id="MobiDB-lite"/>
    </source>
</evidence>
<feature type="compositionally biased region" description="Low complexity" evidence="1">
    <location>
        <begin position="27"/>
        <end position="36"/>
    </location>
</feature>